<evidence type="ECO:0000313" key="1">
    <source>
        <dbReference type="EMBL" id="KAB0633904.1"/>
    </source>
</evidence>
<accession>A0A106G4Z2</accession>
<dbReference type="RefSeq" id="WP_059803650.1">
    <property type="nucleotide sequence ID" value="NZ_CABVPM010000078.1"/>
</dbReference>
<dbReference type="STRING" id="1503054.WT74_22100"/>
<dbReference type="NCBIfam" id="NF041551">
    <property type="entry name" value="YlcI_YnfO_N"/>
    <property type="match status" value="1"/>
</dbReference>
<comment type="caution">
    <text evidence="2">The sequence shown here is derived from an EMBL/GenBank/DDBJ whole genome shotgun (WGS) entry which is preliminary data.</text>
</comment>
<dbReference type="Proteomes" id="UP000068603">
    <property type="component" value="Unassembled WGS sequence"/>
</dbReference>
<dbReference type="EMBL" id="VZOK01000059">
    <property type="protein sequence ID" value="KAB0633904.1"/>
    <property type="molecule type" value="Genomic_DNA"/>
</dbReference>
<reference evidence="1 6" key="3">
    <citation type="submission" date="2019-09" db="EMBL/GenBank/DDBJ databases">
        <title>Draft genome sequences of 48 bacterial type strains from the CCUG.</title>
        <authorList>
            <person name="Tunovic T."/>
            <person name="Pineiro-Iglesias B."/>
            <person name="Unosson C."/>
            <person name="Inganas E."/>
            <person name="Ohlen M."/>
            <person name="Cardew S."/>
            <person name="Jensie-Markopoulos S."/>
            <person name="Salva-Serra F."/>
            <person name="Jaen-Luchoro D."/>
            <person name="Karlsson R."/>
            <person name="Svensson-Stadler L."/>
            <person name="Chun J."/>
            <person name="Moore E."/>
        </authorList>
    </citation>
    <scope>NUCLEOTIDE SEQUENCE [LARGE SCALE GENOMIC DNA]</scope>
    <source>
        <strain evidence="1 6">CCUG 65686</strain>
    </source>
</reference>
<keyword evidence="5" id="KW-1185">Reference proteome</keyword>
<evidence type="ECO:0000313" key="4">
    <source>
        <dbReference type="Proteomes" id="UP000068603"/>
    </source>
</evidence>
<evidence type="ECO:0000313" key="5">
    <source>
        <dbReference type="Proteomes" id="UP000281098"/>
    </source>
</evidence>
<dbReference type="EMBL" id="LPHB01000035">
    <property type="protein sequence ID" value="KWA63611.1"/>
    <property type="molecule type" value="Genomic_DNA"/>
</dbReference>
<sequence length="91" mass="10273">MKTATMPALRVDPELRDAAESVLDENETLSAFMEAALRDGIARRRFQREFIARGLASRDEARRTGEYFDADEVHAELEGMLNASRMARKAV</sequence>
<evidence type="ECO:0000313" key="3">
    <source>
        <dbReference type="EMBL" id="RQY86198.1"/>
    </source>
</evidence>
<dbReference type="EMBL" id="QTPM01000047">
    <property type="protein sequence ID" value="RQY86198.1"/>
    <property type="molecule type" value="Genomic_DNA"/>
</dbReference>
<dbReference type="Proteomes" id="UP000473470">
    <property type="component" value="Unassembled WGS sequence"/>
</dbReference>
<gene>
    <name evidence="3" type="ORF">DF017_28190</name>
    <name evidence="1" type="ORF">F7R25_28270</name>
    <name evidence="2" type="ORF">WT44_12280</name>
</gene>
<dbReference type="GeneID" id="93056935"/>
<dbReference type="AlphaFoldDB" id="A0A106G4Z2"/>
<protein>
    <submittedName>
        <fullName evidence="2">Prevent-host-death protein</fullName>
    </submittedName>
</protein>
<dbReference type="Proteomes" id="UP000281098">
    <property type="component" value="Unassembled WGS sequence"/>
</dbReference>
<evidence type="ECO:0000313" key="6">
    <source>
        <dbReference type="Proteomes" id="UP000473470"/>
    </source>
</evidence>
<evidence type="ECO:0000313" key="2">
    <source>
        <dbReference type="EMBL" id="KWA63611.1"/>
    </source>
</evidence>
<reference evidence="2 4" key="1">
    <citation type="submission" date="2015-11" db="EMBL/GenBank/DDBJ databases">
        <title>Expanding the genomic diversity of Burkholderia species for the development of highly accurate diagnostics.</title>
        <authorList>
            <person name="Sahl J."/>
            <person name="Keim P."/>
            <person name="Wagner D."/>
        </authorList>
    </citation>
    <scope>NUCLEOTIDE SEQUENCE [LARGE SCALE GENOMIC DNA]</scope>
    <source>
        <strain evidence="2 4">MSMB1960WGS</strain>
    </source>
</reference>
<name>A0A106G4Z2_9BURK</name>
<organism evidence="2">
    <name type="scientific">Burkholderia stagnalis</name>
    <dbReference type="NCBI Taxonomy" id="1503054"/>
    <lineage>
        <taxon>Bacteria</taxon>
        <taxon>Pseudomonadati</taxon>
        <taxon>Pseudomonadota</taxon>
        <taxon>Betaproteobacteria</taxon>
        <taxon>Burkholderiales</taxon>
        <taxon>Burkholderiaceae</taxon>
        <taxon>Burkholderia</taxon>
        <taxon>Burkholderia cepacia complex</taxon>
    </lineage>
</organism>
<reference evidence="3 5" key="2">
    <citation type="submission" date="2018-08" db="EMBL/GenBank/DDBJ databases">
        <title>Comparative analysis of Burkholderia isolates from Puerto Rico.</title>
        <authorList>
            <person name="Hall C."/>
            <person name="Sahl J."/>
            <person name="Wagner D."/>
        </authorList>
    </citation>
    <scope>NUCLEOTIDE SEQUENCE [LARGE SCALE GENOMIC DNA]</scope>
    <source>
        <strain evidence="3 5">Bp8966</strain>
    </source>
</reference>
<proteinExistence type="predicted"/>
<dbReference type="KEGG" id="bstg:WT74_22100"/>